<dbReference type="InterPro" id="IPR051393">
    <property type="entry name" value="ABC_transporter_permease"/>
</dbReference>
<feature type="transmembrane region" description="Helical" evidence="7">
    <location>
        <begin position="103"/>
        <end position="127"/>
    </location>
</feature>
<organism evidence="9 10">
    <name type="scientific">Paenibacillus whitsoniae</name>
    <dbReference type="NCBI Taxonomy" id="2496558"/>
    <lineage>
        <taxon>Bacteria</taxon>
        <taxon>Bacillati</taxon>
        <taxon>Bacillota</taxon>
        <taxon>Bacilli</taxon>
        <taxon>Bacillales</taxon>
        <taxon>Paenibacillaceae</taxon>
        <taxon>Paenibacillus</taxon>
    </lineage>
</organism>
<keyword evidence="10" id="KW-1185">Reference proteome</keyword>
<keyword evidence="4 7" id="KW-0812">Transmembrane</keyword>
<dbReference type="InterPro" id="IPR000515">
    <property type="entry name" value="MetI-like"/>
</dbReference>
<comment type="caution">
    <text evidence="9">The sequence shown here is derived from an EMBL/GenBank/DDBJ whole genome shotgun (WGS) entry which is preliminary data.</text>
</comment>
<keyword evidence="6 7" id="KW-0472">Membrane</keyword>
<name>A0A3S0BHJ4_9BACL</name>
<evidence type="ECO:0000313" key="10">
    <source>
        <dbReference type="Proteomes" id="UP000276128"/>
    </source>
</evidence>
<feature type="transmembrane region" description="Helical" evidence="7">
    <location>
        <begin position="262"/>
        <end position="284"/>
    </location>
</feature>
<evidence type="ECO:0000256" key="2">
    <source>
        <dbReference type="ARBA" id="ARBA00022448"/>
    </source>
</evidence>
<dbReference type="SUPFAM" id="SSF161098">
    <property type="entry name" value="MetI-like"/>
    <property type="match status" value="1"/>
</dbReference>
<evidence type="ECO:0000256" key="7">
    <source>
        <dbReference type="SAM" id="Phobius"/>
    </source>
</evidence>
<feature type="transmembrane region" description="Helical" evidence="7">
    <location>
        <begin position="73"/>
        <end position="96"/>
    </location>
</feature>
<evidence type="ECO:0000256" key="5">
    <source>
        <dbReference type="ARBA" id="ARBA00022989"/>
    </source>
</evidence>
<evidence type="ECO:0000256" key="4">
    <source>
        <dbReference type="ARBA" id="ARBA00022692"/>
    </source>
</evidence>
<dbReference type="CDD" id="cd06261">
    <property type="entry name" value="TM_PBP2"/>
    <property type="match status" value="1"/>
</dbReference>
<feature type="transmembrane region" description="Helical" evidence="7">
    <location>
        <begin position="190"/>
        <end position="210"/>
    </location>
</feature>
<dbReference type="Gene3D" id="1.10.3720.10">
    <property type="entry name" value="MetI-like"/>
    <property type="match status" value="1"/>
</dbReference>
<feature type="transmembrane region" description="Helical" evidence="7">
    <location>
        <begin position="12"/>
        <end position="34"/>
    </location>
</feature>
<keyword evidence="2" id="KW-0813">Transport</keyword>
<accession>A0A3S0BHJ4</accession>
<keyword evidence="5 7" id="KW-1133">Transmembrane helix</keyword>
<dbReference type="EMBL" id="RXHU01000093">
    <property type="protein sequence ID" value="RTE04309.1"/>
    <property type="molecule type" value="Genomic_DNA"/>
</dbReference>
<dbReference type="GO" id="GO:0055085">
    <property type="term" value="P:transmembrane transport"/>
    <property type="evidence" value="ECO:0007669"/>
    <property type="project" value="InterPro"/>
</dbReference>
<dbReference type="PANTHER" id="PTHR30193:SF37">
    <property type="entry name" value="INNER MEMBRANE ABC TRANSPORTER PERMEASE PROTEIN YCJO"/>
    <property type="match status" value="1"/>
</dbReference>
<evidence type="ECO:0000256" key="6">
    <source>
        <dbReference type="ARBA" id="ARBA00023136"/>
    </source>
</evidence>
<dbReference type="PANTHER" id="PTHR30193">
    <property type="entry name" value="ABC TRANSPORTER PERMEASE PROTEIN"/>
    <property type="match status" value="1"/>
</dbReference>
<dbReference type="AlphaFoldDB" id="A0A3S0BHJ4"/>
<dbReference type="Proteomes" id="UP000276128">
    <property type="component" value="Unassembled WGS sequence"/>
</dbReference>
<feature type="domain" description="ABC transmembrane type-1" evidence="8">
    <location>
        <begin position="69"/>
        <end position="283"/>
    </location>
</feature>
<evidence type="ECO:0000259" key="8">
    <source>
        <dbReference type="PROSITE" id="PS50928"/>
    </source>
</evidence>
<proteinExistence type="predicted"/>
<dbReference type="OrthoDB" id="5174895at2"/>
<dbReference type="PROSITE" id="PS50928">
    <property type="entry name" value="ABC_TM1"/>
    <property type="match status" value="1"/>
</dbReference>
<evidence type="ECO:0000256" key="1">
    <source>
        <dbReference type="ARBA" id="ARBA00004651"/>
    </source>
</evidence>
<sequence length="298" mass="33250">MGLEWKKQVTAYMFILPLLLVFAVFLLYSLIFLLKTGFEYGDISFLHSKYVGLDNYRQVLTDVKFFKSIWNNIVFSAATIVISMTLGFLISVFLWLKFPGSRALHALFFIPTIMPMALIATVFSGMLEYRFGALNQFLESIGMGFLAQQWLGDPNWAYVSVMGIGIYLIGIPMMYYSADITTINPSVLEAAVLEGAGMTRMLGFIIFPLLKNAHKTIIISTLLQSFREFERIYLMTGGGPGDSTQISSVYLYNFIHSAGSNIGFVSAGSVILLLVALVISLFQLRMYAPSQSRKGKAT</sequence>
<evidence type="ECO:0000256" key="3">
    <source>
        <dbReference type="ARBA" id="ARBA00022475"/>
    </source>
</evidence>
<reference evidence="9 10" key="1">
    <citation type="submission" date="2018-12" db="EMBL/GenBank/DDBJ databases">
        <title>Bacillus ochoae sp. nov., Paenibacillus whitsoniae sp. nov., Paenibacillus spiritus sp. nov. Isolated from the Mars Exploration Rover during spacecraft assembly.</title>
        <authorList>
            <person name="Seuylemezian A."/>
            <person name="Vaishampayan P."/>
        </authorList>
    </citation>
    <scope>NUCLEOTIDE SEQUENCE [LARGE SCALE GENOMIC DNA]</scope>
    <source>
        <strain evidence="9 10">MER 54</strain>
    </source>
</reference>
<feature type="transmembrane region" description="Helical" evidence="7">
    <location>
        <begin position="156"/>
        <end position="178"/>
    </location>
</feature>
<keyword evidence="3" id="KW-1003">Cell membrane</keyword>
<comment type="subcellular location">
    <subcellularLocation>
        <location evidence="1">Cell membrane</location>
        <topology evidence="1">Multi-pass membrane protein</topology>
    </subcellularLocation>
</comment>
<evidence type="ECO:0000313" key="9">
    <source>
        <dbReference type="EMBL" id="RTE04309.1"/>
    </source>
</evidence>
<dbReference type="GO" id="GO:0005886">
    <property type="term" value="C:plasma membrane"/>
    <property type="evidence" value="ECO:0007669"/>
    <property type="project" value="UniProtKB-SubCell"/>
</dbReference>
<gene>
    <name evidence="9" type="ORF">EJQ19_26730</name>
</gene>
<dbReference type="InterPro" id="IPR035906">
    <property type="entry name" value="MetI-like_sf"/>
</dbReference>
<protein>
    <submittedName>
        <fullName evidence="9">Sugar ABC transporter permease</fullName>
    </submittedName>
</protein>
<dbReference type="RefSeq" id="WP_126144282.1">
    <property type="nucleotide sequence ID" value="NZ_RXHU01000093.1"/>
</dbReference>